<name>A0A378Y3A9_PAEPO</name>
<dbReference type="GeneID" id="93347435"/>
<accession>A0A378Y3A9</accession>
<sequence>MSVLLDGIGYESLRFYGPFQPLHIEQLQITRAINDHAYLHISGLLSEEQGAACIGQNMDQEPIVIRQLNDQGQSLRRLFHGIVTRMSVHCVRGLYTFELEAASHSYQMDIKRKRRSYQDTHRTYDDLVTALVRKYQYGDAIDTVSNHAKLETFVLQYEETDWAFLKRLASRFGSVLVPEVTAASPKVFFGMPEGKQHKIERDVFYRVRKTFHELDAEKPGERAGSYITYMIESLQYYALGDLITLPIGQGKELVVVRAVTTLTDGLLRTCYDLQSEQDIRYARYENDQATGISLTGTVLKVQQDFVQLQLDIDPKQDPAKACWFPIATRYVAEEHSGWYDMPEVGEQVELYLPTHREQDAYVTDSLRQQRHTNGQPNVKVWQHVQGSSVEMSKHDLTLSTSGEFSITLHESSGITIDSPGNVQIQGGHVKLDAGQKLSLEAGTALYLKGGASSMVLDGETDTKAPVIYQEGTVKAPVFVADLPPVPEPPLMNIKAYEAAQSAAAAKASSSSAASAPIAKITTPAAQKQADALLGTVSKLLGSIPVMGKVAGVVAGALGGPAGGMILRATAAIPVRSKGTPTVGGAKGNGIHPLKHLAGLAMQGLISLHEHEKAKQAYYSKWILGKVFTSARHIAHSGGPLELVQNLLKESNAMVHAYQQVPEEVRKRWRADYDSRMAQQQPKQQVEKPKSWWDRYLEYTGSSAMIKSQIAMEQAHTAQYVTTKSADSLTEIGTGIYEANMERIQKRYDSVGAYLDYLSYGIPKGIYQAYMERARNQGNSGSDAINFATFGITETIRGALTPKDPLSAEHWSNIIGLVGIVEGTGSFLKPKPTLKLPVKEPIHAGTKIKTEPPQLPNLKLNKGKEIGGTGDVIKAGSGATFEGKTGRDYSRFAINDPSPPNVKNAEDYFKMTRDGDAVEPHEWGLIFDKNGNPISKLITDYHPGKIDVSKYKVLSKDGVYTHNHPNNGVFSWQDLETARGFDMAEIRATLPNGTTLSIERGPNGWSWDNMDTQITLNKAKQNVLTKPEYAELLRQRDQAALDMAWMKEFAELMGGSFNVYK</sequence>
<dbReference type="AlphaFoldDB" id="A0A378Y3A9"/>
<proteinExistence type="predicted"/>
<evidence type="ECO:0000313" key="2">
    <source>
        <dbReference type="Proteomes" id="UP000254400"/>
    </source>
</evidence>
<dbReference type="RefSeq" id="WP_019688239.1">
    <property type="nucleotide sequence ID" value="NZ_CP036496.1"/>
</dbReference>
<dbReference type="Gene3D" id="3.55.50.10">
    <property type="entry name" value="Baseplate protein-like domains"/>
    <property type="match status" value="1"/>
</dbReference>
<gene>
    <name evidence="1" type="primary">M1_4057_3</name>
    <name evidence="1" type="ORF">NCTC10343_04110</name>
</gene>
<dbReference type="EMBL" id="UGSC01000001">
    <property type="protein sequence ID" value="SUA71223.1"/>
    <property type="molecule type" value="Genomic_DNA"/>
</dbReference>
<dbReference type="Pfam" id="PF05954">
    <property type="entry name" value="Phage_GPD"/>
    <property type="match status" value="1"/>
</dbReference>
<dbReference type="Gene3D" id="2.30.110.50">
    <property type="match status" value="1"/>
</dbReference>
<evidence type="ECO:0000313" key="1">
    <source>
        <dbReference type="EMBL" id="SUA71223.1"/>
    </source>
</evidence>
<protein>
    <submittedName>
        <fullName evidence="1">Adhesin HecA 20-residue repeat X2</fullName>
    </submittedName>
</protein>
<dbReference type="Proteomes" id="UP000254400">
    <property type="component" value="Unassembled WGS sequence"/>
</dbReference>
<reference evidence="1 2" key="1">
    <citation type="submission" date="2018-06" db="EMBL/GenBank/DDBJ databases">
        <authorList>
            <consortium name="Pathogen Informatics"/>
            <person name="Doyle S."/>
        </authorList>
    </citation>
    <scope>NUCLEOTIDE SEQUENCE [LARGE SCALE GENOMIC DNA]</scope>
    <source>
        <strain evidence="1 2">NCTC10343</strain>
    </source>
</reference>
<dbReference type="SUPFAM" id="SSF69279">
    <property type="entry name" value="Phage tail proteins"/>
    <property type="match status" value="1"/>
</dbReference>
<organism evidence="1 2">
    <name type="scientific">Paenibacillus polymyxa</name>
    <name type="common">Bacillus polymyxa</name>
    <dbReference type="NCBI Taxonomy" id="1406"/>
    <lineage>
        <taxon>Bacteria</taxon>
        <taxon>Bacillati</taxon>
        <taxon>Bacillota</taxon>
        <taxon>Bacilli</taxon>
        <taxon>Bacillales</taxon>
        <taxon>Paenibacillaceae</taxon>
        <taxon>Paenibacillus</taxon>
    </lineage>
</organism>